<feature type="transmembrane region" description="Helical" evidence="1">
    <location>
        <begin position="135"/>
        <end position="154"/>
    </location>
</feature>
<keyword evidence="1" id="KW-0812">Transmembrane</keyword>
<comment type="caution">
    <text evidence="2">The sequence shown here is derived from an EMBL/GenBank/DDBJ whole genome shotgun (WGS) entry which is preliminary data.</text>
</comment>
<dbReference type="Proteomes" id="UP000658127">
    <property type="component" value="Unassembled WGS sequence"/>
</dbReference>
<keyword evidence="1" id="KW-1133">Transmembrane helix</keyword>
<proteinExistence type="predicted"/>
<evidence type="ECO:0000313" key="3">
    <source>
        <dbReference type="Proteomes" id="UP000658127"/>
    </source>
</evidence>
<feature type="transmembrane region" description="Helical" evidence="1">
    <location>
        <begin position="70"/>
        <end position="89"/>
    </location>
</feature>
<gene>
    <name evidence="2" type="ORF">GCM10011610_35710</name>
</gene>
<feature type="transmembrane region" description="Helical" evidence="1">
    <location>
        <begin position="39"/>
        <end position="58"/>
    </location>
</feature>
<dbReference type="InterPro" id="IPR021215">
    <property type="entry name" value="DUF2752"/>
</dbReference>
<keyword evidence="1" id="KW-0472">Membrane</keyword>
<organism evidence="2 3">
    <name type="scientific">Nocardia rhizosphaerihabitans</name>
    <dbReference type="NCBI Taxonomy" id="1691570"/>
    <lineage>
        <taxon>Bacteria</taxon>
        <taxon>Bacillati</taxon>
        <taxon>Actinomycetota</taxon>
        <taxon>Actinomycetes</taxon>
        <taxon>Mycobacteriales</taxon>
        <taxon>Nocardiaceae</taxon>
        <taxon>Nocardia</taxon>
    </lineage>
</organism>
<keyword evidence="3" id="KW-1185">Reference proteome</keyword>
<accession>A0ABQ2KH76</accession>
<evidence type="ECO:0000313" key="2">
    <source>
        <dbReference type="EMBL" id="GGN83430.1"/>
    </source>
</evidence>
<evidence type="ECO:0000256" key="1">
    <source>
        <dbReference type="SAM" id="Phobius"/>
    </source>
</evidence>
<dbReference type="Pfam" id="PF10825">
    <property type="entry name" value="DUF2752"/>
    <property type="match status" value="1"/>
</dbReference>
<dbReference type="EMBL" id="BMNE01000004">
    <property type="protein sequence ID" value="GGN83430.1"/>
    <property type="molecule type" value="Genomic_DNA"/>
</dbReference>
<reference evidence="3" key="1">
    <citation type="journal article" date="2019" name="Int. J. Syst. Evol. Microbiol.">
        <title>The Global Catalogue of Microorganisms (GCM) 10K type strain sequencing project: providing services to taxonomists for standard genome sequencing and annotation.</title>
        <authorList>
            <consortium name="The Broad Institute Genomics Platform"/>
            <consortium name="The Broad Institute Genome Sequencing Center for Infectious Disease"/>
            <person name="Wu L."/>
            <person name="Ma J."/>
        </authorList>
    </citation>
    <scope>NUCLEOTIDE SEQUENCE [LARGE SCALE GENOMIC DNA]</scope>
    <source>
        <strain evidence="3">CGMCC 4.7329</strain>
    </source>
</reference>
<feature type="transmembrane region" description="Helical" evidence="1">
    <location>
        <begin position="101"/>
        <end position="123"/>
    </location>
</feature>
<name>A0ABQ2KH76_9NOCA</name>
<sequence length="166" mass="18180">MLAASTGPGYRRSVDSTPVMAEFSGAPHREPTRPVWQRMGPPLIAAGLGVGTLALLHFRDPHVEGSYGLCPVYALFGVYCPGCGGMRAIHNLTDGRILDSLQSNVLVVPLVLAFAVFVVDWLVRARRGQRWRLPGLNPVIVWSFFGLLAVYTVLRNTPWGTWLTPV</sequence>
<protein>
    <submittedName>
        <fullName evidence="2">Membrane protein</fullName>
    </submittedName>
</protein>